<feature type="transmembrane region" description="Helical" evidence="1">
    <location>
        <begin position="57"/>
        <end position="76"/>
    </location>
</feature>
<protein>
    <submittedName>
        <fullName evidence="2">Uncharacterized protein</fullName>
    </submittedName>
</protein>
<dbReference type="HOGENOM" id="CLU_1851891_0_0_7"/>
<reference evidence="2 3" key="1">
    <citation type="journal article" date="2012" name="Environ. Microbiol.">
        <title>The genome sequence of Desulfatibacillum alkenivorans AK-01: a blueprint for anaerobic alkane oxidation.</title>
        <authorList>
            <person name="Callaghan A.V."/>
            <person name="Morris B.E."/>
            <person name="Pereira I.A."/>
            <person name="McInerney M.J."/>
            <person name="Austin R.N."/>
            <person name="Groves J.T."/>
            <person name="Kukor J.J."/>
            <person name="Suflita J.M."/>
            <person name="Young L.Y."/>
            <person name="Zylstra G.J."/>
            <person name="Wawrik B."/>
        </authorList>
    </citation>
    <scope>NUCLEOTIDE SEQUENCE [LARGE SCALE GENOMIC DNA]</scope>
    <source>
        <strain evidence="2 3">AK-01</strain>
    </source>
</reference>
<feature type="transmembrane region" description="Helical" evidence="1">
    <location>
        <begin position="109"/>
        <end position="128"/>
    </location>
</feature>
<keyword evidence="1" id="KW-0472">Membrane</keyword>
<sequence>MPIYSPKIESDPFTQAHGYDLLDRRHPFIIFIDNTWSWYRGFMRTVQYHDSISEMVLAAYLNPFLVVGSVVIGIRIMSQAKVVGFSAIWGVIASILLHYLFGFKIGNSFMIAHILASVILGYSTHYCYHRYKKAEKAS</sequence>
<evidence type="ECO:0000313" key="2">
    <source>
        <dbReference type="EMBL" id="ACL04499.1"/>
    </source>
</evidence>
<keyword evidence="1" id="KW-1133">Transmembrane helix</keyword>
<dbReference type="RefSeq" id="WP_015947569.1">
    <property type="nucleotide sequence ID" value="NC_011768.1"/>
</dbReference>
<keyword evidence="1" id="KW-0812">Transmembrane</keyword>
<name>B8FKX7_DESAL</name>
<evidence type="ECO:0000256" key="1">
    <source>
        <dbReference type="SAM" id="Phobius"/>
    </source>
</evidence>
<keyword evidence="3" id="KW-1185">Reference proteome</keyword>
<evidence type="ECO:0000313" key="3">
    <source>
        <dbReference type="Proteomes" id="UP000000739"/>
    </source>
</evidence>
<accession>B8FKX7</accession>
<dbReference type="KEGG" id="dal:Dalk_2808"/>
<organism evidence="2 3">
    <name type="scientific">Desulfatibacillum aliphaticivorans</name>
    <dbReference type="NCBI Taxonomy" id="218208"/>
    <lineage>
        <taxon>Bacteria</taxon>
        <taxon>Pseudomonadati</taxon>
        <taxon>Thermodesulfobacteriota</taxon>
        <taxon>Desulfobacteria</taxon>
        <taxon>Desulfobacterales</taxon>
        <taxon>Desulfatibacillaceae</taxon>
        <taxon>Desulfatibacillum</taxon>
    </lineage>
</organism>
<proteinExistence type="predicted"/>
<dbReference type="Proteomes" id="UP000000739">
    <property type="component" value="Chromosome"/>
</dbReference>
<dbReference type="EMBL" id="CP001322">
    <property type="protein sequence ID" value="ACL04499.1"/>
    <property type="molecule type" value="Genomic_DNA"/>
</dbReference>
<dbReference type="AlphaFoldDB" id="B8FKX7"/>
<feature type="transmembrane region" description="Helical" evidence="1">
    <location>
        <begin position="83"/>
        <end position="103"/>
    </location>
</feature>
<gene>
    <name evidence="2" type="ordered locus">Dalk_2808</name>
</gene>